<accession>A0ABS5TKH4</accession>
<sequence length="52" mass="5069">MARLITDALAPAHLVLVTVLVVACAQAGPVAGTGWAALDLLFVPACLGALGG</sequence>
<gene>
    <name evidence="1" type="ORF">KIH74_21860</name>
</gene>
<dbReference type="RefSeq" id="WP_214157965.1">
    <property type="nucleotide sequence ID" value="NZ_JAHBAY010000009.1"/>
</dbReference>
<organism evidence="1 2">
    <name type="scientific">Kineosporia corallincola</name>
    <dbReference type="NCBI Taxonomy" id="2835133"/>
    <lineage>
        <taxon>Bacteria</taxon>
        <taxon>Bacillati</taxon>
        <taxon>Actinomycetota</taxon>
        <taxon>Actinomycetes</taxon>
        <taxon>Kineosporiales</taxon>
        <taxon>Kineosporiaceae</taxon>
        <taxon>Kineosporia</taxon>
    </lineage>
</organism>
<dbReference type="Proteomes" id="UP001197247">
    <property type="component" value="Unassembled WGS sequence"/>
</dbReference>
<dbReference type="EMBL" id="JAHBAY010000009">
    <property type="protein sequence ID" value="MBT0771600.1"/>
    <property type="molecule type" value="Genomic_DNA"/>
</dbReference>
<proteinExistence type="predicted"/>
<evidence type="ECO:0008006" key="3">
    <source>
        <dbReference type="Google" id="ProtNLM"/>
    </source>
</evidence>
<evidence type="ECO:0000313" key="1">
    <source>
        <dbReference type="EMBL" id="MBT0771600.1"/>
    </source>
</evidence>
<evidence type="ECO:0000313" key="2">
    <source>
        <dbReference type="Proteomes" id="UP001197247"/>
    </source>
</evidence>
<comment type="caution">
    <text evidence="1">The sequence shown here is derived from an EMBL/GenBank/DDBJ whole genome shotgun (WGS) entry which is preliminary data.</text>
</comment>
<name>A0ABS5TKH4_9ACTN</name>
<protein>
    <recommendedName>
        <fullName evidence="3">Rod shape-determining protein MreD</fullName>
    </recommendedName>
</protein>
<reference evidence="1 2" key="1">
    <citation type="submission" date="2021-05" db="EMBL/GenBank/DDBJ databases">
        <title>Kineosporia and Streptomyces sp. nov. two new marine actinobacteria isolated from Coral.</title>
        <authorList>
            <person name="Buangrab K."/>
            <person name="Sutthacheep M."/>
            <person name="Yeemin T."/>
            <person name="Harunari E."/>
            <person name="Igarashi Y."/>
            <person name="Kanchanasin P."/>
            <person name="Tanasupawat S."/>
            <person name="Phongsopitanun W."/>
        </authorList>
    </citation>
    <scope>NUCLEOTIDE SEQUENCE [LARGE SCALE GENOMIC DNA]</scope>
    <source>
        <strain evidence="1 2">J2-2</strain>
    </source>
</reference>
<dbReference type="PROSITE" id="PS51257">
    <property type="entry name" value="PROKAR_LIPOPROTEIN"/>
    <property type="match status" value="1"/>
</dbReference>
<keyword evidence="2" id="KW-1185">Reference proteome</keyword>